<evidence type="ECO:0000256" key="3">
    <source>
        <dbReference type="ARBA" id="ARBA00022729"/>
    </source>
</evidence>
<evidence type="ECO:0000256" key="2">
    <source>
        <dbReference type="ARBA" id="ARBA00022723"/>
    </source>
</evidence>
<organism evidence="15 16">
    <name type="scientific">Pocillopora meandrina</name>
    <dbReference type="NCBI Taxonomy" id="46732"/>
    <lineage>
        <taxon>Eukaryota</taxon>
        <taxon>Metazoa</taxon>
        <taxon>Cnidaria</taxon>
        <taxon>Anthozoa</taxon>
        <taxon>Hexacorallia</taxon>
        <taxon>Scleractinia</taxon>
        <taxon>Astrocoeniina</taxon>
        <taxon>Pocilloporidae</taxon>
        <taxon>Pocillopora</taxon>
    </lineage>
</organism>
<evidence type="ECO:0000256" key="10">
    <source>
        <dbReference type="PROSITE-ProRule" id="PRU01211"/>
    </source>
</evidence>
<evidence type="ECO:0000256" key="9">
    <source>
        <dbReference type="ARBA" id="ARBA00023180"/>
    </source>
</evidence>
<sequence>MKVLVLLNFAWLATILASSPEENLHTRDNELVEGDMKLIPGQTRGAVGNRQWPGGTLVYDIDYSLMSSSYAMTVINNAFNAWKRETNGCIKFRQKTANERAFVKFFKGGGCWSYVGRTGREQQLSLDSGCWYLGTVAHEIGHALGFLHEQSRPDRDQYVTIQFENISPGMEGNFQKSYRVNSYGTPYDYGSIMHYGGKYFTKNGKPTIVPKKSGVNIGQRDYISRIDAEEMIRLYRRECGGDVPETQAPPVIPPSSTSFLCNFDEDECGFRQSSSDKFDWTRSKGPSPSGGTGPNKDHTSRNGYFMYIEASYPRGVNDNAKMSRTVSLSGKSCLRFYYHMFGSSMGTVKVMLGNKKIFENAGDQGNDWHMFQGHLTGSGPKELVFEGIRGTSYKGDAAIDDITIFDC</sequence>
<evidence type="ECO:0000256" key="5">
    <source>
        <dbReference type="ARBA" id="ARBA00022833"/>
    </source>
</evidence>
<dbReference type="InterPro" id="IPR034035">
    <property type="entry name" value="Astacin-like_dom"/>
</dbReference>
<feature type="domain" description="Peptidase M12A" evidence="14">
    <location>
        <begin position="37"/>
        <end position="240"/>
    </location>
</feature>
<dbReference type="PRINTS" id="PR00480">
    <property type="entry name" value="ASTACIN"/>
</dbReference>
<dbReference type="GO" id="GO:0008270">
    <property type="term" value="F:zinc ion binding"/>
    <property type="evidence" value="ECO:0007669"/>
    <property type="project" value="UniProtKB-UniRule"/>
</dbReference>
<evidence type="ECO:0000313" key="15">
    <source>
        <dbReference type="EMBL" id="CAH3103437.1"/>
    </source>
</evidence>
<dbReference type="PANTHER" id="PTHR10127:SF780">
    <property type="entry name" value="METALLOENDOPEPTIDASE"/>
    <property type="match status" value="1"/>
</dbReference>
<dbReference type="Gene3D" id="2.60.120.200">
    <property type="match status" value="1"/>
</dbReference>
<keyword evidence="5 10" id="KW-0862">Zinc</keyword>
<comment type="caution">
    <text evidence="10">Lacks conserved residue(s) required for the propagation of feature annotation.</text>
</comment>
<evidence type="ECO:0000256" key="8">
    <source>
        <dbReference type="ARBA" id="ARBA00023157"/>
    </source>
</evidence>
<keyword evidence="7" id="KW-0865">Zymogen</keyword>
<feature type="signal peptide" evidence="11">
    <location>
        <begin position="1"/>
        <end position="17"/>
    </location>
</feature>
<dbReference type="InterPro" id="IPR024079">
    <property type="entry name" value="MetalloPept_cat_dom_sf"/>
</dbReference>
<keyword evidence="9" id="KW-0325">Glycoprotein</keyword>
<evidence type="ECO:0000313" key="16">
    <source>
        <dbReference type="Proteomes" id="UP001159428"/>
    </source>
</evidence>
<dbReference type="PROSITE" id="PS51864">
    <property type="entry name" value="ASTACIN"/>
    <property type="match status" value="1"/>
</dbReference>
<keyword evidence="16" id="KW-1185">Reference proteome</keyword>
<dbReference type="SUPFAM" id="SSF49899">
    <property type="entry name" value="Concanavalin A-like lectins/glucanases"/>
    <property type="match status" value="1"/>
</dbReference>
<proteinExistence type="predicted"/>
<dbReference type="Pfam" id="PF01400">
    <property type="entry name" value="Astacin"/>
    <property type="match status" value="1"/>
</dbReference>
<dbReference type="InterPro" id="IPR000998">
    <property type="entry name" value="MAM_dom"/>
</dbReference>
<feature type="chain" id="PRO_5043109845" description="Metalloendopeptidase" evidence="11">
    <location>
        <begin position="18"/>
        <end position="407"/>
    </location>
</feature>
<evidence type="ECO:0000259" key="14">
    <source>
        <dbReference type="PROSITE" id="PS51864"/>
    </source>
</evidence>
<comment type="caution">
    <text evidence="15">The sequence shown here is derived from an EMBL/GenBank/DDBJ whole genome shotgun (WGS) entry which is preliminary data.</text>
</comment>
<name>A0AAU9W783_9CNID</name>
<feature type="region of interest" description="Disordered" evidence="12">
    <location>
        <begin position="272"/>
        <end position="300"/>
    </location>
</feature>
<dbReference type="SMART" id="SM00235">
    <property type="entry name" value="ZnMc"/>
    <property type="match status" value="1"/>
</dbReference>
<protein>
    <recommendedName>
        <fullName evidence="11">Metalloendopeptidase</fullName>
        <ecNumber evidence="11">3.4.24.-</ecNumber>
    </recommendedName>
</protein>
<feature type="domain" description="MAM" evidence="13">
    <location>
        <begin position="259"/>
        <end position="407"/>
    </location>
</feature>
<dbReference type="InterPro" id="IPR001506">
    <property type="entry name" value="Peptidase_M12A"/>
</dbReference>
<feature type="active site" evidence="10">
    <location>
        <position position="139"/>
    </location>
</feature>
<dbReference type="SMART" id="SM00137">
    <property type="entry name" value="MAM"/>
    <property type="match status" value="1"/>
</dbReference>
<keyword evidence="3 11" id="KW-0732">Signal</keyword>
<dbReference type="SUPFAM" id="SSF55486">
    <property type="entry name" value="Metalloproteases ('zincins'), catalytic domain"/>
    <property type="match status" value="1"/>
</dbReference>
<dbReference type="InterPro" id="IPR013320">
    <property type="entry name" value="ConA-like_dom_sf"/>
</dbReference>
<accession>A0AAU9W783</accession>
<dbReference type="Proteomes" id="UP001159428">
    <property type="component" value="Unassembled WGS sequence"/>
</dbReference>
<dbReference type="PROSITE" id="PS50060">
    <property type="entry name" value="MAM_2"/>
    <property type="match status" value="1"/>
</dbReference>
<evidence type="ECO:0000256" key="1">
    <source>
        <dbReference type="ARBA" id="ARBA00022670"/>
    </source>
</evidence>
<evidence type="ECO:0000259" key="13">
    <source>
        <dbReference type="PROSITE" id="PS50060"/>
    </source>
</evidence>
<evidence type="ECO:0000256" key="11">
    <source>
        <dbReference type="RuleBase" id="RU361183"/>
    </source>
</evidence>
<dbReference type="CDD" id="cd04280">
    <property type="entry name" value="ZnMc_astacin_like"/>
    <property type="match status" value="1"/>
</dbReference>
<dbReference type="EMBL" id="CALNXJ010000009">
    <property type="protein sequence ID" value="CAH3103437.1"/>
    <property type="molecule type" value="Genomic_DNA"/>
</dbReference>
<dbReference type="PANTHER" id="PTHR10127">
    <property type="entry name" value="DISCOIDIN, CUB, EGF, LAMININ , AND ZINC METALLOPROTEASE DOMAIN CONTAINING"/>
    <property type="match status" value="1"/>
</dbReference>
<keyword evidence="1 10" id="KW-0645">Protease</keyword>
<gene>
    <name evidence="15" type="ORF">PMEA_00035124</name>
</gene>
<dbReference type="EC" id="3.4.24.-" evidence="11"/>
<feature type="binding site" evidence="10">
    <location>
        <position position="142"/>
    </location>
    <ligand>
        <name>Zn(2+)</name>
        <dbReference type="ChEBI" id="CHEBI:29105"/>
        <note>catalytic</note>
    </ligand>
</feature>
<evidence type="ECO:0000256" key="6">
    <source>
        <dbReference type="ARBA" id="ARBA00023049"/>
    </source>
</evidence>
<evidence type="ECO:0000256" key="12">
    <source>
        <dbReference type="SAM" id="MobiDB-lite"/>
    </source>
</evidence>
<feature type="binding site" evidence="10">
    <location>
        <position position="138"/>
    </location>
    <ligand>
        <name>Zn(2+)</name>
        <dbReference type="ChEBI" id="CHEBI:29105"/>
        <note>catalytic</note>
    </ligand>
</feature>
<evidence type="ECO:0000256" key="7">
    <source>
        <dbReference type="ARBA" id="ARBA00023145"/>
    </source>
</evidence>
<keyword evidence="2 10" id="KW-0479">Metal-binding</keyword>
<dbReference type="CDD" id="cd06263">
    <property type="entry name" value="MAM"/>
    <property type="match status" value="1"/>
</dbReference>
<dbReference type="GO" id="GO:0004222">
    <property type="term" value="F:metalloendopeptidase activity"/>
    <property type="evidence" value="ECO:0007669"/>
    <property type="project" value="UniProtKB-UniRule"/>
</dbReference>
<dbReference type="Gene3D" id="3.40.390.10">
    <property type="entry name" value="Collagenase (Catalytic Domain)"/>
    <property type="match status" value="1"/>
</dbReference>
<dbReference type="Pfam" id="PF00629">
    <property type="entry name" value="MAM"/>
    <property type="match status" value="1"/>
</dbReference>
<comment type="cofactor">
    <cofactor evidence="10 11">
        <name>Zn(2+)</name>
        <dbReference type="ChEBI" id="CHEBI:29105"/>
    </cofactor>
    <text evidence="10 11">Binds 1 zinc ion per subunit.</text>
</comment>
<keyword evidence="8" id="KW-1015">Disulfide bond</keyword>
<dbReference type="AlphaFoldDB" id="A0AAU9W783"/>
<dbReference type="GO" id="GO:0016020">
    <property type="term" value="C:membrane"/>
    <property type="evidence" value="ECO:0007669"/>
    <property type="project" value="InterPro"/>
</dbReference>
<evidence type="ECO:0000256" key="4">
    <source>
        <dbReference type="ARBA" id="ARBA00022801"/>
    </source>
</evidence>
<dbReference type="GO" id="GO:0006508">
    <property type="term" value="P:proteolysis"/>
    <property type="evidence" value="ECO:0007669"/>
    <property type="project" value="UniProtKB-KW"/>
</dbReference>
<keyword evidence="6 10" id="KW-0482">Metalloprotease</keyword>
<keyword evidence="4 10" id="KW-0378">Hydrolase</keyword>
<dbReference type="InterPro" id="IPR006026">
    <property type="entry name" value="Peptidase_Metallo"/>
</dbReference>
<dbReference type="FunFam" id="3.40.390.10:FF:000015">
    <property type="entry name" value="Meprin A subunit"/>
    <property type="match status" value="1"/>
</dbReference>
<feature type="binding site" evidence="10">
    <location>
        <position position="148"/>
    </location>
    <ligand>
        <name>Zn(2+)</name>
        <dbReference type="ChEBI" id="CHEBI:29105"/>
        <note>catalytic</note>
    </ligand>
</feature>
<reference evidence="15 16" key="1">
    <citation type="submission" date="2022-05" db="EMBL/GenBank/DDBJ databases">
        <authorList>
            <consortium name="Genoscope - CEA"/>
            <person name="William W."/>
        </authorList>
    </citation>
    <scope>NUCLEOTIDE SEQUENCE [LARGE SCALE GENOMIC DNA]</scope>
</reference>